<feature type="active site" description="Charge relay system" evidence="6">
    <location>
        <position position="168"/>
    </location>
</feature>
<dbReference type="EMBL" id="BAAAPZ010000017">
    <property type="protein sequence ID" value="GAA2104749.1"/>
    <property type="molecule type" value="Genomic_DNA"/>
</dbReference>
<comment type="subunit">
    <text evidence="6">Heterotrimer of A, B and C subunits.</text>
</comment>
<evidence type="ECO:0000256" key="5">
    <source>
        <dbReference type="ARBA" id="ARBA00025295"/>
    </source>
</evidence>
<protein>
    <recommendedName>
        <fullName evidence="6">Glutamyl-tRNA(Gln) amidotransferase subunit A</fullName>
        <shortName evidence="6">Glu-ADT subunit A</shortName>
        <ecNumber evidence="6">6.3.5.7</ecNumber>
    </recommendedName>
</protein>
<comment type="function">
    <text evidence="5 6">Allows the formation of correctly charged Gln-tRNA(Gln) through the transamidation of misacylated Glu-tRNA(Gln) in organisms which lack glutaminyl-tRNA synthetase. The reaction takes place in the presence of glutamine and ATP through an activated gamma-phospho-Glu-tRNA(Gln).</text>
</comment>
<comment type="catalytic activity">
    <reaction evidence="6">
        <text>L-glutamyl-tRNA(Gln) + L-glutamine + ATP + H2O = L-glutaminyl-tRNA(Gln) + L-glutamate + ADP + phosphate + H(+)</text>
        <dbReference type="Rhea" id="RHEA:17521"/>
        <dbReference type="Rhea" id="RHEA-COMP:9681"/>
        <dbReference type="Rhea" id="RHEA-COMP:9684"/>
        <dbReference type="ChEBI" id="CHEBI:15377"/>
        <dbReference type="ChEBI" id="CHEBI:15378"/>
        <dbReference type="ChEBI" id="CHEBI:29985"/>
        <dbReference type="ChEBI" id="CHEBI:30616"/>
        <dbReference type="ChEBI" id="CHEBI:43474"/>
        <dbReference type="ChEBI" id="CHEBI:58359"/>
        <dbReference type="ChEBI" id="CHEBI:78520"/>
        <dbReference type="ChEBI" id="CHEBI:78521"/>
        <dbReference type="ChEBI" id="CHEBI:456216"/>
        <dbReference type="EC" id="6.3.5.7"/>
    </reaction>
</comment>
<keyword evidence="4 6" id="KW-0648">Protein biosynthesis</keyword>
<evidence type="ECO:0000313" key="8">
    <source>
        <dbReference type="EMBL" id="GAA2104749.1"/>
    </source>
</evidence>
<evidence type="ECO:0000256" key="3">
    <source>
        <dbReference type="ARBA" id="ARBA00022840"/>
    </source>
</evidence>
<evidence type="ECO:0000259" key="7">
    <source>
        <dbReference type="Pfam" id="PF01425"/>
    </source>
</evidence>
<evidence type="ECO:0000256" key="1">
    <source>
        <dbReference type="ARBA" id="ARBA00022598"/>
    </source>
</evidence>
<comment type="caution">
    <text evidence="8">The sequence shown here is derived from an EMBL/GenBank/DDBJ whole genome shotgun (WGS) entry which is preliminary data.</text>
</comment>
<dbReference type="HAMAP" id="MF_00120">
    <property type="entry name" value="GatA"/>
    <property type="match status" value="1"/>
</dbReference>
<evidence type="ECO:0000313" key="9">
    <source>
        <dbReference type="Proteomes" id="UP001500984"/>
    </source>
</evidence>
<dbReference type="PANTHER" id="PTHR11895">
    <property type="entry name" value="TRANSAMIDASE"/>
    <property type="match status" value="1"/>
</dbReference>
<keyword evidence="9" id="KW-1185">Reference proteome</keyword>
<keyword evidence="1 6" id="KW-0436">Ligase</keyword>
<feature type="domain" description="Amidase" evidence="7">
    <location>
        <begin position="38"/>
        <end position="488"/>
    </location>
</feature>
<name>A0ABN2X4K8_9MICO</name>
<organism evidence="8 9">
    <name type="scientific">Brevibacterium salitolerans</name>
    <dbReference type="NCBI Taxonomy" id="1403566"/>
    <lineage>
        <taxon>Bacteria</taxon>
        <taxon>Bacillati</taxon>
        <taxon>Actinomycetota</taxon>
        <taxon>Actinomycetes</taxon>
        <taxon>Micrococcales</taxon>
        <taxon>Brevibacteriaceae</taxon>
        <taxon>Brevibacterium</taxon>
    </lineage>
</organism>
<dbReference type="Gene3D" id="3.90.1300.10">
    <property type="entry name" value="Amidase signature (AS) domain"/>
    <property type="match status" value="1"/>
</dbReference>
<proteinExistence type="inferred from homology"/>
<keyword evidence="3 6" id="KW-0067">ATP-binding</keyword>
<feature type="active site" description="Charge relay system" evidence="6">
    <location>
        <position position="93"/>
    </location>
</feature>
<dbReference type="Proteomes" id="UP001500984">
    <property type="component" value="Unassembled WGS sequence"/>
</dbReference>
<dbReference type="InterPro" id="IPR023631">
    <property type="entry name" value="Amidase_dom"/>
</dbReference>
<evidence type="ECO:0000256" key="2">
    <source>
        <dbReference type="ARBA" id="ARBA00022741"/>
    </source>
</evidence>
<dbReference type="RefSeq" id="WP_344338108.1">
    <property type="nucleotide sequence ID" value="NZ_BAAAPZ010000017.1"/>
</dbReference>
<dbReference type="NCBIfam" id="TIGR00132">
    <property type="entry name" value="gatA"/>
    <property type="match status" value="1"/>
</dbReference>
<feature type="active site" description="Acyl-ester intermediate" evidence="6">
    <location>
        <position position="192"/>
    </location>
</feature>
<dbReference type="InterPro" id="IPR000120">
    <property type="entry name" value="Amidase"/>
</dbReference>
<sequence>MSETNPQSGAAQGGTGLTSLTAAQLAAGLAAGEYTSTEVTRAHLDRIEATEEQIGSFLTVTPDVALATAADVDRRRAAGEQLHPYAGVPVALKDLVVTEGIRTTAASKMLADWVPPYDATVYAKIKAAGLPVLGKTNLDEFAMGATTEHSAFHVTRNPWNTDTVPGGSSGGAASAAAAFQAPLSVGTDTGGSVRQPAAFTGTVGVKPTYGSVSRYGIIAMASSLDQVGPIGRTVADAAALHQLMAGHDPHDSTSLREPVPDFLAAAAVGAQDGSLRGTRLGVVKQLTGEGYAAGVQAAFDHALALAQAAGAEIVEIDMPSLSYALDAYYLLMPSEVSSNLARYDGMRFGLRAEPESGPITAETVMAATRAAGFGDEVKRRIILGTYALSAGYYDAYYGSAQKVRTLVQRDFAAAFEQADVLVSPTAPTTALPFGKEESGDPMALYLGDASTIPANLAGIPGMSLPAGLADGMPVGFQLLAPAREDARLYTVGAGVEALVSADRGAPVWQSAPVTYSSEAAAATATNA</sequence>
<evidence type="ECO:0000256" key="4">
    <source>
        <dbReference type="ARBA" id="ARBA00022917"/>
    </source>
</evidence>
<comment type="similarity">
    <text evidence="6">Belongs to the amidase family. GatA subfamily.</text>
</comment>
<keyword evidence="2 6" id="KW-0547">Nucleotide-binding</keyword>
<accession>A0ABN2X4K8</accession>
<dbReference type="PANTHER" id="PTHR11895:SF151">
    <property type="entry name" value="GLUTAMYL-TRNA(GLN) AMIDOTRANSFERASE SUBUNIT A"/>
    <property type="match status" value="1"/>
</dbReference>
<dbReference type="SUPFAM" id="SSF75304">
    <property type="entry name" value="Amidase signature (AS) enzymes"/>
    <property type="match status" value="1"/>
</dbReference>
<dbReference type="Pfam" id="PF01425">
    <property type="entry name" value="Amidase"/>
    <property type="match status" value="1"/>
</dbReference>
<dbReference type="InterPro" id="IPR004412">
    <property type="entry name" value="GatA"/>
</dbReference>
<gene>
    <name evidence="6 8" type="primary">gatA</name>
    <name evidence="8" type="ORF">GCM10009823_29640</name>
</gene>
<reference evidence="8 9" key="1">
    <citation type="journal article" date="2019" name="Int. J. Syst. Evol. Microbiol.">
        <title>The Global Catalogue of Microorganisms (GCM) 10K type strain sequencing project: providing services to taxonomists for standard genome sequencing and annotation.</title>
        <authorList>
            <consortium name="The Broad Institute Genomics Platform"/>
            <consortium name="The Broad Institute Genome Sequencing Center for Infectious Disease"/>
            <person name="Wu L."/>
            <person name="Ma J."/>
        </authorList>
    </citation>
    <scope>NUCLEOTIDE SEQUENCE [LARGE SCALE GENOMIC DNA]</scope>
    <source>
        <strain evidence="8 9">JCM 15900</strain>
    </source>
</reference>
<evidence type="ECO:0000256" key="6">
    <source>
        <dbReference type="HAMAP-Rule" id="MF_00120"/>
    </source>
</evidence>
<dbReference type="EC" id="6.3.5.7" evidence="6"/>
<dbReference type="InterPro" id="IPR036928">
    <property type="entry name" value="AS_sf"/>
</dbReference>